<sequence length="508" mass="52837">MVQYASGGEPCTAPAHDYGLPPLPPLPCSESRGPTPWSNWVLRGRLLAGAYPASLDDEETERILTTLLELGVNTFVCLQAEFSLHTPESAWRSGQGLRPYIKDAQRLLIAARESGSRRILQEKLDFLHLPIIDGSVTSDAALSRLADDCCTRILRGERLYVHCWGGHGRTGTLIAVMLGRMYGLTCAAALRYTQAFHDSRKYPQGVRSPQTTPQVAQVKRLLPDPPSMRGVVYPRDSSVILDDVILRPSSAASAKPAAAAPAPTAPVPVPPSRGSAGGAAAAAAALSDGVAVLQLDDVPAMSHVPVNQQRKEAIRAAKASGSPPASPPSAAATALSTALHGAGLQPHTAAAAAAAAIPASRPPADRQRDWLASVFGKAAAQPGVGADAARRVPTSVPQQSPGQHAGYLKAWQQQHSHLHQQQQEQQAGAGKLSAGTPVFLTATAGSAAGAPAPLYGAGADLHAASEPVDLRPSLLHVGVPVGGSGTAPERSASSVQRMRNYFSGATPK</sequence>
<dbReference type="PROSITE" id="PS50056">
    <property type="entry name" value="TYR_PHOSPHATASE_2"/>
    <property type="match status" value="1"/>
</dbReference>
<dbReference type="PANTHER" id="PTHR23339">
    <property type="entry name" value="TYROSINE SPECIFIC PROTEIN PHOSPHATASE AND DUAL SPECIFICITY PROTEIN PHOSPHATASE"/>
    <property type="match status" value="1"/>
</dbReference>
<organism evidence="4 5">
    <name type="scientific">Micractinium conductrix</name>
    <dbReference type="NCBI Taxonomy" id="554055"/>
    <lineage>
        <taxon>Eukaryota</taxon>
        <taxon>Viridiplantae</taxon>
        <taxon>Chlorophyta</taxon>
        <taxon>core chlorophytes</taxon>
        <taxon>Trebouxiophyceae</taxon>
        <taxon>Chlorellales</taxon>
        <taxon>Chlorellaceae</taxon>
        <taxon>Chlorella clade</taxon>
        <taxon>Micractinium</taxon>
    </lineage>
</organism>
<dbReference type="AlphaFoldDB" id="A0A2P6VRN7"/>
<dbReference type="InterPro" id="IPR000387">
    <property type="entry name" value="Tyr_Pase_dom"/>
</dbReference>
<protein>
    <submittedName>
        <fullName evidence="4">MAP kinase phosphatase 6</fullName>
    </submittedName>
</protein>
<dbReference type="Pfam" id="PF22784">
    <property type="entry name" value="PTP-SAK"/>
    <property type="match status" value="1"/>
</dbReference>
<gene>
    <name evidence="4" type="primary">g875</name>
    <name evidence="4" type="ORF">C2E20_0875</name>
</gene>
<dbReference type="GO" id="GO:0016791">
    <property type="term" value="F:phosphatase activity"/>
    <property type="evidence" value="ECO:0007669"/>
    <property type="project" value="UniProtKB-ARBA"/>
</dbReference>
<comment type="caution">
    <text evidence="4">The sequence shown here is derived from an EMBL/GenBank/DDBJ whole genome shotgun (WGS) entry which is preliminary data.</text>
</comment>
<feature type="compositionally biased region" description="Low complexity" evidence="2">
    <location>
        <begin position="412"/>
        <end position="426"/>
    </location>
</feature>
<evidence type="ECO:0000256" key="2">
    <source>
        <dbReference type="SAM" id="MobiDB-lite"/>
    </source>
</evidence>
<dbReference type="EMBL" id="LHPF02000001">
    <property type="protein sequence ID" value="PSC76737.1"/>
    <property type="molecule type" value="Genomic_DNA"/>
</dbReference>
<dbReference type="SUPFAM" id="SSF52799">
    <property type="entry name" value="(Phosphotyrosine protein) phosphatases II"/>
    <property type="match status" value="1"/>
</dbReference>
<dbReference type="STRING" id="554055.A0A2P6VRN7"/>
<dbReference type="InterPro" id="IPR050561">
    <property type="entry name" value="PTP"/>
</dbReference>
<keyword evidence="4" id="KW-0808">Transferase</keyword>
<dbReference type="PROSITE" id="PS00383">
    <property type="entry name" value="TYR_PHOSPHATASE_1"/>
    <property type="match status" value="1"/>
</dbReference>
<accession>A0A2P6VRN7</accession>
<dbReference type="OrthoDB" id="2017893at2759"/>
<evidence type="ECO:0000313" key="4">
    <source>
        <dbReference type="EMBL" id="PSC76737.1"/>
    </source>
</evidence>
<reference evidence="4 5" key="1">
    <citation type="journal article" date="2018" name="Plant J.">
        <title>Genome sequences of Chlorella sorokiniana UTEX 1602 and Micractinium conductrix SAG 241.80: implications to maltose excretion by a green alga.</title>
        <authorList>
            <person name="Arriola M.B."/>
            <person name="Velmurugan N."/>
            <person name="Zhang Y."/>
            <person name="Plunkett M.H."/>
            <person name="Hondzo H."/>
            <person name="Barney B.M."/>
        </authorList>
    </citation>
    <scope>NUCLEOTIDE SEQUENCE [LARGE SCALE GENOMIC DNA]</scope>
    <source>
        <strain evidence="4 5">SAG 241.80</strain>
    </source>
</reference>
<feature type="region of interest" description="Disordered" evidence="2">
    <location>
        <begin position="481"/>
        <end position="508"/>
    </location>
</feature>
<evidence type="ECO:0000259" key="3">
    <source>
        <dbReference type="PROSITE" id="PS50056"/>
    </source>
</evidence>
<dbReference type="InterPro" id="IPR016130">
    <property type="entry name" value="Tyr_Pase_AS"/>
</dbReference>
<dbReference type="GO" id="GO:0016301">
    <property type="term" value="F:kinase activity"/>
    <property type="evidence" value="ECO:0007669"/>
    <property type="project" value="UniProtKB-KW"/>
</dbReference>
<feature type="region of interest" description="Disordered" evidence="2">
    <location>
        <begin position="410"/>
        <end position="430"/>
    </location>
</feature>
<dbReference type="Proteomes" id="UP000239649">
    <property type="component" value="Unassembled WGS sequence"/>
</dbReference>
<feature type="domain" description="Tyrosine specific protein phosphatases" evidence="3">
    <location>
        <begin position="155"/>
        <end position="206"/>
    </location>
</feature>
<feature type="region of interest" description="Disordered" evidence="2">
    <location>
        <begin position="255"/>
        <end position="277"/>
    </location>
</feature>
<keyword evidence="5" id="KW-1185">Reference proteome</keyword>
<keyword evidence="1" id="KW-0378">Hydrolase</keyword>
<name>A0A2P6VRN7_9CHLO</name>
<keyword evidence="4" id="KW-0418">Kinase</keyword>
<evidence type="ECO:0000256" key="1">
    <source>
        <dbReference type="ARBA" id="ARBA00022801"/>
    </source>
</evidence>
<dbReference type="Gene3D" id="3.90.190.10">
    <property type="entry name" value="Protein tyrosine phosphatase superfamily"/>
    <property type="match status" value="1"/>
</dbReference>
<dbReference type="InterPro" id="IPR029021">
    <property type="entry name" value="Prot-tyrosine_phosphatase-like"/>
</dbReference>
<proteinExistence type="predicted"/>
<dbReference type="CDD" id="cd14494">
    <property type="entry name" value="PTP_DSP_cys"/>
    <property type="match status" value="1"/>
</dbReference>
<feature type="compositionally biased region" description="Low complexity" evidence="2">
    <location>
        <begin position="316"/>
        <end position="334"/>
    </location>
</feature>
<evidence type="ECO:0000313" key="5">
    <source>
        <dbReference type="Proteomes" id="UP000239649"/>
    </source>
</evidence>
<feature type="region of interest" description="Disordered" evidence="2">
    <location>
        <begin position="311"/>
        <end position="334"/>
    </location>
</feature>
<dbReference type="InterPro" id="IPR057023">
    <property type="entry name" value="PTP-SAK"/>
</dbReference>